<feature type="compositionally biased region" description="Basic and acidic residues" evidence="3">
    <location>
        <begin position="337"/>
        <end position="360"/>
    </location>
</feature>
<accession>A0A8G2F1B8</accession>
<dbReference type="InterPro" id="IPR000989">
    <property type="entry name" value="Rep"/>
</dbReference>
<organism evidence="4 5">
    <name type="scientific">Thalassobaculum litoreum DSM 18839</name>
    <dbReference type="NCBI Taxonomy" id="1123362"/>
    <lineage>
        <taxon>Bacteria</taxon>
        <taxon>Pseudomonadati</taxon>
        <taxon>Pseudomonadota</taxon>
        <taxon>Alphaproteobacteria</taxon>
        <taxon>Rhodospirillales</taxon>
        <taxon>Thalassobaculaceae</taxon>
        <taxon>Thalassobaculum</taxon>
    </lineage>
</organism>
<evidence type="ECO:0000313" key="4">
    <source>
        <dbReference type="EMBL" id="SDF12145.1"/>
    </source>
</evidence>
<reference evidence="4 5" key="1">
    <citation type="submission" date="2016-10" db="EMBL/GenBank/DDBJ databases">
        <authorList>
            <person name="Varghese N."/>
            <person name="Submissions S."/>
        </authorList>
    </citation>
    <scope>NUCLEOTIDE SEQUENCE [LARGE SCALE GENOMIC DNA]</scope>
    <source>
        <strain evidence="4 5">DSM 18839</strain>
    </source>
</reference>
<evidence type="ECO:0000256" key="2">
    <source>
        <dbReference type="ARBA" id="ARBA00022705"/>
    </source>
</evidence>
<sequence length="360" mass="40052">MWVCPVCAAKITEGRRSEIDAVLSAHREAGGVAYMATLTLPHYAFQACAPLRSAVSTGWRKVKSGKAWVEARERYGWMGDIRALEVTHGKNGWHPHLHVVLFFEPWATKDDAYGLAGWIFDRWRAAIERMGLGRCSADAFAFEPVNLDQGAADYVAKWGAALELTKAHTKRSKNGRTPFQILADHIGDRSPSDARLFREYATAFKGTRHLTWSRDLRRRYALPDAPEDETLAKADLSKETHRVTIDRDVFDAVVAKRLTADVLVAFETGGLDGVTALLTHHAIPWRLSEAPGLNRCPVPVITGPAPGQRPGSARGDPPGQAPWPGCRRNPGFSPPRTEPREVHNVHGHSDAYRRRHRTDR</sequence>
<evidence type="ECO:0000256" key="1">
    <source>
        <dbReference type="ARBA" id="ARBA00008909"/>
    </source>
</evidence>
<keyword evidence="2" id="KW-0235">DNA replication</keyword>
<protein>
    <recommendedName>
        <fullName evidence="6">Replication protein</fullName>
    </recommendedName>
</protein>
<evidence type="ECO:0000313" key="5">
    <source>
        <dbReference type="Proteomes" id="UP000198615"/>
    </source>
</evidence>
<dbReference type="GO" id="GO:0003677">
    <property type="term" value="F:DNA binding"/>
    <property type="evidence" value="ECO:0007669"/>
    <property type="project" value="InterPro"/>
</dbReference>
<dbReference type="AlphaFoldDB" id="A0A8G2F1B8"/>
<feature type="region of interest" description="Disordered" evidence="3">
    <location>
        <begin position="298"/>
        <end position="360"/>
    </location>
</feature>
<evidence type="ECO:0000256" key="3">
    <source>
        <dbReference type="SAM" id="MobiDB-lite"/>
    </source>
</evidence>
<dbReference type="EMBL" id="FNBW01000001">
    <property type="protein sequence ID" value="SDF12145.1"/>
    <property type="molecule type" value="Genomic_DNA"/>
</dbReference>
<comment type="similarity">
    <text evidence="1">Belongs to the Gram-positive plasmids replication protein type 1 family.</text>
</comment>
<keyword evidence="5" id="KW-1185">Reference proteome</keyword>
<gene>
    <name evidence="4" type="ORF">SAMN05660686_00342</name>
</gene>
<proteinExistence type="inferred from homology"/>
<dbReference type="Proteomes" id="UP000198615">
    <property type="component" value="Unassembled WGS sequence"/>
</dbReference>
<dbReference type="GO" id="GO:0006260">
    <property type="term" value="P:DNA replication"/>
    <property type="evidence" value="ECO:0007669"/>
    <property type="project" value="UniProtKB-KW"/>
</dbReference>
<dbReference type="Pfam" id="PF01446">
    <property type="entry name" value="Rep_1"/>
    <property type="match status" value="1"/>
</dbReference>
<name>A0A8G2F1B8_9PROT</name>
<evidence type="ECO:0008006" key="6">
    <source>
        <dbReference type="Google" id="ProtNLM"/>
    </source>
</evidence>
<comment type="caution">
    <text evidence="4">The sequence shown here is derived from an EMBL/GenBank/DDBJ whole genome shotgun (WGS) entry which is preliminary data.</text>
</comment>